<dbReference type="AlphaFoldDB" id="A0A1L7N5G7"/>
<gene>
    <name evidence="2" type="ORF">ID616_01105</name>
    <name evidence="1" type="ORF">KF715C_ch1440</name>
</gene>
<evidence type="ECO:0000313" key="4">
    <source>
        <dbReference type="Proteomes" id="UP000516786"/>
    </source>
</evidence>
<dbReference type="Proteomes" id="UP000218731">
    <property type="component" value="Chromosome 1"/>
</dbReference>
<reference evidence="1 3" key="1">
    <citation type="submission" date="2015-11" db="EMBL/GenBank/DDBJ databases">
        <title>Complete genome sequencing of a biphenyl-degrading bacterium, Pseudomonas putida KF715 (=NBRC110667).</title>
        <authorList>
            <person name="Suenaga H."/>
            <person name="Fujihara N."/>
            <person name="Watanabe T."/>
            <person name="Hirose J."/>
            <person name="Kimura N."/>
            <person name="Yamazoe A."/>
            <person name="Hosoyama A."/>
            <person name="Shimodaira J."/>
            <person name="Furukawa K."/>
        </authorList>
    </citation>
    <scope>NUCLEOTIDE SEQUENCE [LARGE SCALE GENOMIC DNA]</scope>
    <source>
        <strain evidence="1 3">KF715</strain>
    </source>
</reference>
<evidence type="ECO:0008006" key="5">
    <source>
        <dbReference type="Google" id="ProtNLM"/>
    </source>
</evidence>
<organism evidence="1 3">
    <name type="scientific">Pseudomonas putida</name>
    <name type="common">Arthrobacter siderocapsulatus</name>
    <dbReference type="NCBI Taxonomy" id="303"/>
    <lineage>
        <taxon>Bacteria</taxon>
        <taxon>Pseudomonadati</taxon>
        <taxon>Pseudomonadota</taxon>
        <taxon>Gammaproteobacteria</taxon>
        <taxon>Pseudomonadales</taxon>
        <taxon>Pseudomonadaceae</taxon>
        <taxon>Pseudomonas</taxon>
    </lineage>
</organism>
<dbReference type="EMBL" id="AP015029">
    <property type="protein sequence ID" value="BAW20717.1"/>
    <property type="molecule type" value="Genomic_DNA"/>
</dbReference>
<name>A0A1L7N5G7_PSEPU</name>
<evidence type="ECO:0000313" key="1">
    <source>
        <dbReference type="EMBL" id="BAW20717.1"/>
    </source>
</evidence>
<evidence type="ECO:0000313" key="3">
    <source>
        <dbReference type="Proteomes" id="UP000218731"/>
    </source>
</evidence>
<accession>A0A1L7N5G7</accession>
<evidence type="ECO:0000313" key="2">
    <source>
        <dbReference type="EMBL" id="QOC98347.1"/>
    </source>
</evidence>
<sequence length="86" mass="9276">MKKLVPDPPLTDLLLLDPPNLSLVDPLSIDDCKLLTSALTLSIEQTTTVLLANDPGATRNAMGMNIRVLCAVINALSDHVRQGDKR</sequence>
<protein>
    <recommendedName>
        <fullName evidence="5">DUF3077 domain-containing protein</fullName>
    </recommendedName>
</protein>
<dbReference type="Proteomes" id="UP000516786">
    <property type="component" value="Chromosome"/>
</dbReference>
<proteinExistence type="predicted"/>
<dbReference type="RefSeq" id="WP_016484333.1">
    <property type="nucleotide sequence ID" value="NZ_AP015029.1"/>
</dbReference>
<dbReference type="EMBL" id="CP061723">
    <property type="protein sequence ID" value="QOC98347.1"/>
    <property type="molecule type" value="Genomic_DNA"/>
</dbReference>
<reference evidence="2 4" key="2">
    <citation type="submission" date="2020-09" db="EMBL/GenBank/DDBJ databases">
        <title>Co-existence of a novel multidrug-resistance efflux pump with carbapenem resistance gene blaVIM-2 in one megaplasmid in Pseudomonas putida.</title>
        <authorList>
            <person name="Peng K."/>
            <person name="Li R."/>
        </authorList>
    </citation>
    <scope>NUCLEOTIDE SEQUENCE [LARGE SCALE GENOMIC DNA]</scope>
    <source>
        <strain evidence="2 4">ZXPA-20</strain>
    </source>
</reference>